<accession>A0A9X6N0Q6</accession>
<keyword evidence="1" id="KW-0687">Ribonucleoprotein</keyword>
<dbReference type="RefSeq" id="WP_088067298.1">
    <property type="nucleotide sequence ID" value="NZ_MOOV01000130.1"/>
</dbReference>
<name>A0A9X6N0Q6_BACTV</name>
<reference evidence="1 2" key="1">
    <citation type="submission" date="2016-10" db="EMBL/GenBank/DDBJ databases">
        <title>Comparative genomics of Bacillus thuringiensis reveals a path to pathogens against multiple invertebrate hosts.</title>
        <authorList>
            <person name="Zheng J."/>
            <person name="Gao Q."/>
            <person name="Liu H."/>
            <person name="Peng D."/>
            <person name="Ruan L."/>
            <person name="Sun M."/>
        </authorList>
    </citation>
    <scope>NUCLEOTIDE SEQUENCE [LARGE SCALE GENOMIC DNA]</scope>
    <source>
        <strain evidence="1">T30001</strain>
    </source>
</reference>
<comment type="caution">
    <text evidence="1">The sequence shown here is derived from an EMBL/GenBank/DDBJ whole genome shotgun (WGS) entry which is preliminary data.</text>
</comment>
<keyword evidence="1" id="KW-0689">Ribosomal protein</keyword>
<evidence type="ECO:0000313" key="2">
    <source>
        <dbReference type="Proteomes" id="UP000195160"/>
    </source>
</evidence>
<dbReference type="GO" id="GO:0005840">
    <property type="term" value="C:ribosome"/>
    <property type="evidence" value="ECO:0007669"/>
    <property type="project" value="UniProtKB-KW"/>
</dbReference>
<dbReference type="EMBL" id="MOOV01000130">
    <property type="protein sequence ID" value="OUB98428.1"/>
    <property type="molecule type" value="Genomic_DNA"/>
</dbReference>
<sequence length="104" mass="12254">MLIFSGQNFCSTQYFYSALNNAYVTGEEIPSSQALQILGQFAPEEIPGTIRQARRYRIRKNGEELFGYYRQKHPKLFDKQKLYTYEELKHRAVNYCSSHLVIHL</sequence>
<proteinExistence type="predicted"/>
<evidence type="ECO:0000313" key="1">
    <source>
        <dbReference type="EMBL" id="OUB98428.1"/>
    </source>
</evidence>
<gene>
    <name evidence="1" type="ORF">BK784_16810</name>
</gene>
<dbReference type="Proteomes" id="UP000195160">
    <property type="component" value="Unassembled WGS sequence"/>
</dbReference>
<protein>
    <submittedName>
        <fullName evidence="1">50S ribosomal protein L7ae</fullName>
    </submittedName>
</protein>
<organism evidence="1 2">
    <name type="scientific">Bacillus thuringiensis subsp. medellin</name>
    <dbReference type="NCBI Taxonomy" id="79672"/>
    <lineage>
        <taxon>Bacteria</taxon>
        <taxon>Bacillati</taxon>
        <taxon>Bacillota</taxon>
        <taxon>Bacilli</taxon>
        <taxon>Bacillales</taxon>
        <taxon>Bacillaceae</taxon>
        <taxon>Bacillus</taxon>
        <taxon>Bacillus cereus group</taxon>
    </lineage>
</organism>
<dbReference type="AlphaFoldDB" id="A0A9X6N0Q6"/>